<gene>
    <name evidence="2" type="ORF">CAPSK01_001702</name>
</gene>
<evidence type="ECO:0000259" key="1">
    <source>
        <dbReference type="Pfam" id="PF10543"/>
    </source>
</evidence>
<dbReference type="Pfam" id="PF10543">
    <property type="entry name" value="ORF6N"/>
    <property type="match status" value="1"/>
</dbReference>
<reference evidence="2 3" key="1">
    <citation type="submission" date="2014-07" db="EMBL/GenBank/DDBJ databases">
        <title>Expanding our view of genomic diversity in Candidatus Accumulibacter clades.</title>
        <authorList>
            <person name="Skennerton C.T."/>
            <person name="Barr J.J."/>
            <person name="Slater F.R."/>
            <person name="Bond P.L."/>
            <person name="Tyson G.W."/>
        </authorList>
    </citation>
    <scope>NUCLEOTIDE SEQUENCE [LARGE SCALE GENOMIC DNA]</scope>
    <source>
        <strain evidence="3">SK-01</strain>
    </source>
</reference>
<dbReference type="STRING" id="1457154.CAPSK01_001702"/>
<feature type="domain" description="KilA-N DNA-binding" evidence="1">
    <location>
        <begin position="18"/>
        <end position="105"/>
    </location>
</feature>
<protein>
    <submittedName>
        <fullName evidence="2">Phage anti-repressor protein</fullName>
    </submittedName>
</protein>
<accession>A0A084Y2A3</accession>
<organism evidence="2 3">
    <name type="scientific">Candidatus Accumulibacter vicinus</name>
    <dbReference type="NCBI Taxonomy" id="2954382"/>
    <lineage>
        <taxon>Bacteria</taxon>
        <taxon>Pseudomonadati</taxon>
        <taxon>Pseudomonadota</taxon>
        <taxon>Betaproteobacteria</taxon>
        <taxon>Candidatus Accumulibacter</taxon>
    </lineage>
</organism>
<dbReference type="AlphaFoldDB" id="A0A084Y2A3"/>
<dbReference type="Proteomes" id="UP000019812">
    <property type="component" value="Unassembled WGS sequence"/>
</dbReference>
<proteinExistence type="predicted"/>
<comment type="caution">
    <text evidence="2">The sequence shown here is derived from an EMBL/GenBank/DDBJ whole genome shotgun (WGS) entry which is preliminary data.</text>
</comment>
<dbReference type="InterPro" id="IPR018873">
    <property type="entry name" value="KilA-N_DNA-bd_domain"/>
</dbReference>
<evidence type="ECO:0000313" key="3">
    <source>
        <dbReference type="Proteomes" id="UP000019812"/>
    </source>
</evidence>
<name>A0A084Y2A3_9PROT</name>
<sequence>MNANTPGASAPFAVESLSIITYQQQPVVTTELLAQVYGTDTHNITKNFNSNSDRFVAGKHFIRLEGEALREFKRYITESDLARIPVQTRHLTLWTERGAARHAKMLDTDQAWEVFEKLEDCYFSVKPAIAEPALPSDELTKEQHAILRRLMILRFPYVHDNSPTARLVQDRFQCQRLSEIPASRFLEACTFILNLPSNRPRVKRPSPAAALPAPAAALPSAAFFNTPKGQASRWLLVVDVHGALYGNRLADNSFIFDPATLPEIIREPAGLVSKSLLPAIATACIERMR</sequence>
<dbReference type="RefSeq" id="WP_337958556.1">
    <property type="nucleotide sequence ID" value="NZ_JDSS02000019.1"/>
</dbReference>
<dbReference type="EMBL" id="JDSS02000019">
    <property type="protein sequence ID" value="KFB68847.1"/>
    <property type="molecule type" value="Genomic_DNA"/>
</dbReference>
<evidence type="ECO:0000313" key="2">
    <source>
        <dbReference type="EMBL" id="KFB68847.1"/>
    </source>
</evidence>